<evidence type="ECO:0000313" key="5">
    <source>
        <dbReference type="EMBL" id="CAK9264947.1"/>
    </source>
</evidence>
<dbReference type="PANTHER" id="PTHR22893">
    <property type="entry name" value="NADH OXIDOREDUCTASE-RELATED"/>
    <property type="match status" value="1"/>
</dbReference>
<feature type="domain" description="NADH:flavin oxidoreductase/NADH oxidase N-terminal" evidence="4">
    <location>
        <begin position="179"/>
        <end position="513"/>
    </location>
</feature>
<evidence type="ECO:0000313" key="6">
    <source>
        <dbReference type="Proteomes" id="UP001497444"/>
    </source>
</evidence>
<comment type="similarity">
    <text evidence="2">Belongs to the NADH:flavin oxidoreductase/NADH oxidase family.</text>
</comment>
<dbReference type="EMBL" id="OZ020112">
    <property type="protein sequence ID" value="CAK9264947.1"/>
    <property type="molecule type" value="Genomic_DNA"/>
</dbReference>
<dbReference type="Proteomes" id="UP001497444">
    <property type="component" value="Chromosome 17"/>
</dbReference>
<dbReference type="InterPro" id="IPR013785">
    <property type="entry name" value="Aldolase_TIM"/>
</dbReference>
<dbReference type="Gene3D" id="3.20.20.70">
    <property type="entry name" value="Aldolase class I"/>
    <property type="match status" value="2"/>
</dbReference>
<evidence type="ECO:0000256" key="3">
    <source>
        <dbReference type="ARBA" id="ARBA00022643"/>
    </source>
</evidence>
<evidence type="ECO:0000256" key="1">
    <source>
        <dbReference type="ARBA" id="ARBA00001917"/>
    </source>
</evidence>
<dbReference type="CDD" id="cd02933">
    <property type="entry name" value="OYE_like_FMN"/>
    <property type="match status" value="1"/>
</dbReference>
<keyword evidence="3" id="KW-0285">Flavoprotein</keyword>
<name>A0ABP0WEY1_9BRYO</name>
<dbReference type="Pfam" id="PF00724">
    <property type="entry name" value="Oxidored_FMN"/>
    <property type="match status" value="2"/>
</dbReference>
<gene>
    <name evidence="5" type="ORF">CSSPJE1EN1_LOCUS10425</name>
</gene>
<proteinExistence type="inferred from homology"/>
<dbReference type="SUPFAM" id="SSF51395">
    <property type="entry name" value="FMN-linked oxidoreductases"/>
    <property type="match status" value="2"/>
</dbReference>
<dbReference type="PANTHER" id="PTHR22893:SF91">
    <property type="entry name" value="NADPH DEHYDROGENASE 2-RELATED"/>
    <property type="match status" value="1"/>
</dbReference>
<dbReference type="InterPro" id="IPR001155">
    <property type="entry name" value="OxRdtase_FMN_N"/>
</dbReference>
<dbReference type="InterPro" id="IPR045247">
    <property type="entry name" value="Oye-like"/>
</dbReference>
<reference evidence="5" key="1">
    <citation type="submission" date="2024-02" db="EMBL/GenBank/DDBJ databases">
        <authorList>
            <consortium name="ELIXIR-Norway"/>
            <consortium name="Elixir Norway"/>
        </authorList>
    </citation>
    <scope>NUCLEOTIDE SEQUENCE</scope>
</reference>
<accession>A0ABP0WEY1</accession>
<evidence type="ECO:0000256" key="2">
    <source>
        <dbReference type="ARBA" id="ARBA00005979"/>
    </source>
</evidence>
<protein>
    <recommendedName>
        <fullName evidence="4">NADH:flavin oxidoreductase/NADH oxidase N-terminal domain-containing protein</fullName>
    </recommendedName>
</protein>
<comment type="cofactor">
    <cofactor evidence="1">
        <name>FMN</name>
        <dbReference type="ChEBI" id="CHEBI:58210"/>
    </cofactor>
</comment>
<organism evidence="5 6">
    <name type="scientific">Sphagnum jensenii</name>
    <dbReference type="NCBI Taxonomy" id="128206"/>
    <lineage>
        <taxon>Eukaryota</taxon>
        <taxon>Viridiplantae</taxon>
        <taxon>Streptophyta</taxon>
        <taxon>Embryophyta</taxon>
        <taxon>Bryophyta</taxon>
        <taxon>Sphagnophytina</taxon>
        <taxon>Sphagnopsida</taxon>
        <taxon>Sphagnales</taxon>
        <taxon>Sphagnaceae</taxon>
        <taxon>Sphagnum</taxon>
    </lineage>
</organism>
<keyword evidence="3" id="KW-0288">FMN</keyword>
<sequence>MGKGAVGPICDQKEPEELKVNELKKHHRQCLELQNCAAHQDQPLFQPYQLGSFHLSHRVVMAPMTRCRSNNTTPQPHAALYYSQRATAGGLIISEATGISVTHQGFPHAPGIWTQEQTEAWKPIVKAAHDKGAIFLCQLWHSGRVSHNGNKELKVNELKKHHRQCHELENCAAHQDQPLFQPYQLGSFHLSHRVVMAPLTRCRSYNTIPQPHAALYYSQRATAGGLIITEATGISVTHQGFPHTPGIWTQEQTEAWKPIVKAVHDKGAIFFCQLWHCGRVSHNAYQPNGAAPISSTTKRVHGKLVLPNGIDMAEYSTPRAIETKEIAGIVEDFRVSARNCIEAGFDGVELHGAHGYLIDQFTKDGINDRTDEYGGSVENRSRFLLEIVAAVAKEIGAHRLGVRLSPFSHYADASDSDPVSHFTYLIQALQPFNLLYVHCVEPRVKGNTDIETNESLEPIRKAWKHSTFIAAGGYSRDDANEAIKTGRADLIVFGRFFVSNPDLPLRFKLHAPLNHYDRSTFYTQDPVIGYTDYPFLSEDWEEEKEDKN</sequence>
<feature type="domain" description="NADH:flavin oxidoreductase/NADH oxidase N-terminal" evidence="4">
    <location>
        <begin position="44"/>
        <end position="151"/>
    </location>
</feature>
<evidence type="ECO:0000259" key="4">
    <source>
        <dbReference type="Pfam" id="PF00724"/>
    </source>
</evidence>
<keyword evidence="6" id="KW-1185">Reference proteome</keyword>